<evidence type="ECO:0000256" key="6">
    <source>
        <dbReference type="ARBA" id="ARBA00022723"/>
    </source>
</evidence>
<gene>
    <name evidence="14" type="ORF">ENS06_04030</name>
</gene>
<evidence type="ECO:0000256" key="12">
    <source>
        <dbReference type="ARBA" id="ARBA00030295"/>
    </source>
</evidence>
<evidence type="ECO:0000256" key="10">
    <source>
        <dbReference type="ARBA" id="ARBA00023157"/>
    </source>
</evidence>
<dbReference type="InterPro" id="IPR004209">
    <property type="entry name" value="FTR_bsu"/>
</dbReference>
<comment type="similarity">
    <text evidence="3">Belongs to the ferredoxin thioredoxin reductase beta subunit family.</text>
</comment>
<evidence type="ECO:0000256" key="9">
    <source>
        <dbReference type="ARBA" id="ARBA00023014"/>
    </source>
</evidence>
<dbReference type="EC" id="1.8.7.2" evidence="4"/>
<dbReference type="PANTHER" id="PTHR35113">
    <property type="entry name" value="FERREDOXIN-THIOREDOXIN REDUCTASE CATALYTIC CHAIN, CHLOROPLASTIC"/>
    <property type="match status" value="1"/>
</dbReference>
<keyword evidence="7" id="KW-0560">Oxidoreductase</keyword>
<dbReference type="InterPro" id="IPR036644">
    <property type="entry name" value="FTR_bsu_sf"/>
</dbReference>
<comment type="function">
    <text evidence="2">Catalytic subunit of the ferredoxin-thioredoxin reductase (FTR), which catalyzes the two-electron reduction of thioredoxins by the electrons provided by reduced ferredoxin.</text>
</comment>
<evidence type="ECO:0000256" key="2">
    <source>
        <dbReference type="ARBA" id="ARBA00003945"/>
    </source>
</evidence>
<dbReference type="GO" id="GO:0016730">
    <property type="term" value="F:oxidoreductase activity, acting on iron-sulfur proteins as donors"/>
    <property type="evidence" value="ECO:0007669"/>
    <property type="project" value="InterPro"/>
</dbReference>
<comment type="caution">
    <text evidence="14">The sequence shown here is derived from an EMBL/GenBank/DDBJ whole genome shotgun (WGS) entry which is preliminary data.</text>
</comment>
<keyword evidence="5" id="KW-0004">4Fe-4S</keyword>
<sequence length="111" mass="12853">MTAAELYEKLRPLQEAKGYFFNKDLDGMTLPLLESLLVNKERYGYMVCPCRLASGDREKDKDIICPCVYREPDVAQYGSCYCGLYVSREWNEGSIPHVVVPERRPAEKMFF</sequence>
<dbReference type="EMBL" id="DSTK01000013">
    <property type="protein sequence ID" value="HFK96480.1"/>
    <property type="molecule type" value="Genomic_DNA"/>
</dbReference>
<dbReference type="Pfam" id="PF02943">
    <property type="entry name" value="FeThRed_B"/>
    <property type="match status" value="1"/>
</dbReference>
<evidence type="ECO:0000313" key="14">
    <source>
        <dbReference type="EMBL" id="HFK96480.1"/>
    </source>
</evidence>
<evidence type="ECO:0000256" key="5">
    <source>
        <dbReference type="ARBA" id="ARBA00022485"/>
    </source>
</evidence>
<evidence type="ECO:0000256" key="11">
    <source>
        <dbReference type="ARBA" id="ARBA00026011"/>
    </source>
</evidence>
<dbReference type="Gene3D" id="3.90.460.10">
    <property type="entry name" value="Ferredoxin thioredoxin reductase catalytic beta subunit"/>
    <property type="match status" value="1"/>
</dbReference>
<reference evidence="14" key="1">
    <citation type="journal article" date="2020" name="mSystems">
        <title>Genome- and Community-Level Interaction Insights into Carbon Utilization and Element Cycling Functions of Hydrothermarchaeota in Hydrothermal Sediment.</title>
        <authorList>
            <person name="Zhou Z."/>
            <person name="Liu Y."/>
            <person name="Xu W."/>
            <person name="Pan J."/>
            <person name="Luo Z.H."/>
            <person name="Li M."/>
        </authorList>
    </citation>
    <scope>NUCLEOTIDE SEQUENCE [LARGE SCALE GENOMIC DNA]</scope>
    <source>
        <strain evidence="14">SpSt-456</strain>
    </source>
</reference>
<evidence type="ECO:0000256" key="7">
    <source>
        <dbReference type="ARBA" id="ARBA00023002"/>
    </source>
</evidence>
<keyword evidence="10" id="KW-1015">Disulfide bond</keyword>
<dbReference type="GO" id="GO:0051539">
    <property type="term" value="F:4 iron, 4 sulfur cluster binding"/>
    <property type="evidence" value="ECO:0007669"/>
    <property type="project" value="UniProtKB-KW"/>
</dbReference>
<dbReference type="AlphaFoldDB" id="A0A831ZZH7"/>
<proteinExistence type="inferred from homology"/>
<evidence type="ECO:0000256" key="3">
    <source>
        <dbReference type="ARBA" id="ARBA00007941"/>
    </source>
</evidence>
<dbReference type="PANTHER" id="PTHR35113:SF1">
    <property type="entry name" value="FERREDOXIN-THIOREDOXIN REDUCTASE CATALYTIC CHAIN, CHLOROPLASTIC"/>
    <property type="match status" value="1"/>
</dbReference>
<protein>
    <recommendedName>
        <fullName evidence="4">ferredoxin:thioredoxin reductase</fullName>
        <ecNumber evidence="4">1.8.7.2</ecNumber>
    </recommendedName>
    <alternativeName>
        <fullName evidence="12">Ferredoxin-thioredoxin reductase subunit B</fullName>
    </alternativeName>
</protein>
<organism evidence="14">
    <name type="scientific">Desulfacinum infernum</name>
    <dbReference type="NCBI Taxonomy" id="35837"/>
    <lineage>
        <taxon>Bacteria</taxon>
        <taxon>Pseudomonadati</taxon>
        <taxon>Thermodesulfobacteriota</taxon>
        <taxon>Syntrophobacteria</taxon>
        <taxon>Syntrophobacterales</taxon>
        <taxon>Syntrophobacteraceae</taxon>
        <taxon>Desulfacinum</taxon>
    </lineage>
</organism>
<accession>A0A831ZZH7</accession>
<comment type="cofactor">
    <cofactor evidence="1">
        <name>[4Fe-4S] cluster</name>
        <dbReference type="ChEBI" id="CHEBI:49883"/>
    </cofactor>
</comment>
<evidence type="ECO:0000256" key="13">
    <source>
        <dbReference type="ARBA" id="ARBA00048150"/>
    </source>
</evidence>
<evidence type="ECO:0000256" key="8">
    <source>
        <dbReference type="ARBA" id="ARBA00023004"/>
    </source>
</evidence>
<keyword evidence="9" id="KW-0411">Iron-sulfur</keyword>
<keyword evidence="6" id="KW-0479">Metal-binding</keyword>
<comment type="catalytic activity">
    <reaction evidence="13">
        <text>[thioredoxin]-disulfide + 2 reduced [2Fe-2S]-[ferredoxin] + 2 H(+) = [thioredoxin]-dithiol + 2 oxidized [2Fe-2S]-[ferredoxin]</text>
        <dbReference type="Rhea" id="RHEA:42336"/>
        <dbReference type="Rhea" id="RHEA-COMP:10000"/>
        <dbReference type="Rhea" id="RHEA-COMP:10001"/>
        <dbReference type="Rhea" id="RHEA-COMP:10698"/>
        <dbReference type="Rhea" id="RHEA-COMP:10700"/>
        <dbReference type="ChEBI" id="CHEBI:15378"/>
        <dbReference type="ChEBI" id="CHEBI:29950"/>
        <dbReference type="ChEBI" id="CHEBI:33737"/>
        <dbReference type="ChEBI" id="CHEBI:33738"/>
        <dbReference type="ChEBI" id="CHEBI:50058"/>
        <dbReference type="EC" id="1.8.7.2"/>
    </reaction>
</comment>
<keyword evidence="8" id="KW-0408">Iron</keyword>
<evidence type="ECO:0000256" key="1">
    <source>
        <dbReference type="ARBA" id="ARBA00001966"/>
    </source>
</evidence>
<name>A0A831ZZH7_9BACT</name>
<dbReference type="SUPFAM" id="SSF57662">
    <property type="entry name" value="Ferredoxin thioredoxin reductase (FTR), catalytic beta chain"/>
    <property type="match status" value="1"/>
</dbReference>
<dbReference type="GO" id="GO:0046872">
    <property type="term" value="F:metal ion binding"/>
    <property type="evidence" value="ECO:0007669"/>
    <property type="project" value="UniProtKB-KW"/>
</dbReference>
<comment type="subunit">
    <text evidence="11">Heterodimer of subunit A (variable subunit) and subunit B (catalytic subunit). Heterodimeric FTR forms a complex with ferredoxin and thioredoxin.</text>
</comment>
<evidence type="ECO:0000256" key="4">
    <source>
        <dbReference type="ARBA" id="ARBA00012358"/>
    </source>
</evidence>